<name>A0A1H3YYI9_9GAMM</name>
<reference evidence="3" key="1">
    <citation type="submission" date="2016-10" db="EMBL/GenBank/DDBJ databases">
        <authorList>
            <person name="Varghese N."/>
            <person name="Submissions S."/>
        </authorList>
    </citation>
    <scope>NUCLEOTIDE SEQUENCE [LARGE SCALE GENOMIC DNA]</scope>
    <source>
        <strain evidence="3">CGMCC 1.10657</strain>
    </source>
</reference>
<feature type="signal peptide" evidence="1">
    <location>
        <begin position="1"/>
        <end position="21"/>
    </location>
</feature>
<dbReference type="EMBL" id="FNQO01000002">
    <property type="protein sequence ID" value="SEA16490.1"/>
    <property type="molecule type" value="Genomic_DNA"/>
</dbReference>
<dbReference type="AlphaFoldDB" id="A0A1H3YYI9"/>
<evidence type="ECO:0000313" key="3">
    <source>
        <dbReference type="Proteomes" id="UP000198658"/>
    </source>
</evidence>
<feature type="chain" id="PRO_5011788233" evidence="1">
    <location>
        <begin position="22"/>
        <end position="39"/>
    </location>
</feature>
<gene>
    <name evidence="2" type="ORF">SAMN05216562_2061</name>
</gene>
<dbReference type="Proteomes" id="UP000198658">
    <property type="component" value="Unassembled WGS sequence"/>
</dbReference>
<sequence length="39" mass="3997">MNKLMNLLADATLLVSVNASAGVPVQMGVTYSDSEIVSG</sequence>
<protein>
    <submittedName>
        <fullName evidence="2">Uncharacterized protein</fullName>
    </submittedName>
</protein>
<organism evidence="2 3">
    <name type="scientific">Microbulbifer marinus</name>
    <dbReference type="NCBI Taxonomy" id="658218"/>
    <lineage>
        <taxon>Bacteria</taxon>
        <taxon>Pseudomonadati</taxon>
        <taxon>Pseudomonadota</taxon>
        <taxon>Gammaproteobacteria</taxon>
        <taxon>Cellvibrionales</taxon>
        <taxon>Microbulbiferaceae</taxon>
        <taxon>Microbulbifer</taxon>
    </lineage>
</organism>
<keyword evidence="1" id="KW-0732">Signal</keyword>
<proteinExistence type="predicted"/>
<keyword evidence="3" id="KW-1185">Reference proteome</keyword>
<accession>A0A1H3YYI9</accession>
<evidence type="ECO:0000256" key="1">
    <source>
        <dbReference type="SAM" id="SignalP"/>
    </source>
</evidence>
<evidence type="ECO:0000313" key="2">
    <source>
        <dbReference type="EMBL" id="SEA16490.1"/>
    </source>
</evidence>